<name>N1PZ89_DOTSN</name>
<dbReference type="EMBL" id="KB446535">
    <property type="protein sequence ID" value="EME48318.1"/>
    <property type="molecule type" value="Genomic_DNA"/>
</dbReference>
<dbReference type="CDD" id="cd02440">
    <property type="entry name" value="AdoMet_MTases"/>
    <property type="match status" value="1"/>
</dbReference>
<dbReference type="InterPro" id="IPR029063">
    <property type="entry name" value="SAM-dependent_MTases_sf"/>
</dbReference>
<reference evidence="2" key="1">
    <citation type="journal article" date="2012" name="PLoS Genet.">
        <title>The genomes of the fungal plant pathogens Cladosporium fulvum and Dothistroma septosporum reveal adaptation to different hosts and lifestyles but also signatures of common ancestry.</title>
        <authorList>
            <person name="de Wit P.J.G.M."/>
            <person name="van der Burgt A."/>
            <person name="Oekmen B."/>
            <person name="Stergiopoulos I."/>
            <person name="Abd-Elsalam K.A."/>
            <person name="Aerts A.L."/>
            <person name="Bahkali A.H."/>
            <person name="Beenen H.G."/>
            <person name="Chettri P."/>
            <person name="Cox M.P."/>
            <person name="Datema E."/>
            <person name="de Vries R.P."/>
            <person name="Dhillon B."/>
            <person name="Ganley A.R."/>
            <person name="Griffiths S.A."/>
            <person name="Guo Y."/>
            <person name="Hamelin R.C."/>
            <person name="Henrissat B."/>
            <person name="Kabir M.S."/>
            <person name="Jashni M.K."/>
            <person name="Kema G."/>
            <person name="Klaubauf S."/>
            <person name="Lapidus A."/>
            <person name="Levasseur A."/>
            <person name="Lindquist E."/>
            <person name="Mehrabi R."/>
            <person name="Ohm R.A."/>
            <person name="Owen T.J."/>
            <person name="Salamov A."/>
            <person name="Schwelm A."/>
            <person name="Schijlen E."/>
            <person name="Sun H."/>
            <person name="van den Burg H.A."/>
            <person name="van Ham R.C.H.J."/>
            <person name="Zhang S."/>
            <person name="Goodwin S.B."/>
            <person name="Grigoriev I.V."/>
            <person name="Collemare J."/>
            <person name="Bradshaw R.E."/>
        </authorList>
    </citation>
    <scope>NUCLEOTIDE SEQUENCE [LARGE SCALE GENOMIC DNA]</scope>
    <source>
        <strain evidence="2">NZE10 / CBS 128990</strain>
    </source>
</reference>
<protein>
    <recommendedName>
        <fullName evidence="3">Methyltransferase domain-containing protein</fullName>
    </recommendedName>
</protein>
<sequence>MSTVAFIDSIATDRYLQQEDSKDESLAHTIELDDDLSLEDDAQSIAELQARRTSIAEQAKKVIRGVSVGAEEQRDPSYHQDAKAQYYLPNDLPEHVRLEKQAAHLSKVMDDQILHAPVGDASRILDIGCGTGIVTDLMSEAYPEADCIGLDLSTVPHIRPHRSNVRFFQGNVSSQDPTEWTAAAGSALPHDTNLFDYIFSRLLILGISDWPSFIVKELSLLKPGGWAEIQDLAWDYFDQSGAIISSSWQWLEVMNSHLQAKGMDPHCGAKAARWMEEAGFEEVRTFRYVMPFCGESEATMEMREYGKFNCVSVPMMLHHAIPRASGQAEGERVEAMRREMRECLRGGRGTCQAFYVTIGRKPVV</sequence>
<dbReference type="eggNOG" id="ENOG502RRD0">
    <property type="taxonomic scope" value="Eukaryota"/>
</dbReference>
<evidence type="ECO:0000313" key="2">
    <source>
        <dbReference type="Proteomes" id="UP000016933"/>
    </source>
</evidence>
<dbReference type="Proteomes" id="UP000016933">
    <property type="component" value="Unassembled WGS sequence"/>
</dbReference>
<dbReference type="HOGENOM" id="CLU_010595_2_1_1"/>
<dbReference type="Pfam" id="PF13489">
    <property type="entry name" value="Methyltransf_23"/>
    <property type="match status" value="1"/>
</dbReference>
<dbReference type="PANTHER" id="PTHR43591:SF10">
    <property type="entry name" value="ABC TRANSMEMBRANE TYPE-1 DOMAIN-CONTAINING PROTEIN-RELATED"/>
    <property type="match status" value="1"/>
</dbReference>
<evidence type="ECO:0000313" key="1">
    <source>
        <dbReference type="EMBL" id="EME48318.1"/>
    </source>
</evidence>
<organism evidence="1 2">
    <name type="scientific">Dothistroma septosporum (strain NZE10 / CBS 128990)</name>
    <name type="common">Red band needle blight fungus</name>
    <name type="synonym">Mycosphaerella pini</name>
    <dbReference type="NCBI Taxonomy" id="675120"/>
    <lineage>
        <taxon>Eukaryota</taxon>
        <taxon>Fungi</taxon>
        <taxon>Dikarya</taxon>
        <taxon>Ascomycota</taxon>
        <taxon>Pezizomycotina</taxon>
        <taxon>Dothideomycetes</taxon>
        <taxon>Dothideomycetidae</taxon>
        <taxon>Mycosphaerellales</taxon>
        <taxon>Mycosphaerellaceae</taxon>
        <taxon>Dothistroma</taxon>
    </lineage>
</organism>
<dbReference type="AlphaFoldDB" id="N1PZ89"/>
<keyword evidence="2" id="KW-1185">Reference proteome</keyword>
<proteinExistence type="predicted"/>
<dbReference type="SUPFAM" id="SSF53335">
    <property type="entry name" value="S-adenosyl-L-methionine-dependent methyltransferases"/>
    <property type="match status" value="1"/>
</dbReference>
<dbReference type="PANTHER" id="PTHR43591">
    <property type="entry name" value="METHYLTRANSFERASE"/>
    <property type="match status" value="1"/>
</dbReference>
<dbReference type="GO" id="GO:0008168">
    <property type="term" value="F:methyltransferase activity"/>
    <property type="evidence" value="ECO:0007669"/>
    <property type="project" value="TreeGrafter"/>
</dbReference>
<evidence type="ECO:0008006" key="3">
    <source>
        <dbReference type="Google" id="ProtNLM"/>
    </source>
</evidence>
<gene>
    <name evidence="1" type="ORF">DOTSEDRAFT_67413</name>
</gene>
<reference evidence="1 2" key="2">
    <citation type="journal article" date="2012" name="PLoS Pathog.">
        <title>Diverse lifestyles and strategies of plant pathogenesis encoded in the genomes of eighteen Dothideomycetes fungi.</title>
        <authorList>
            <person name="Ohm R.A."/>
            <person name="Feau N."/>
            <person name="Henrissat B."/>
            <person name="Schoch C.L."/>
            <person name="Horwitz B.A."/>
            <person name="Barry K.W."/>
            <person name="Condon B.J."/>
            <person name="Copeland A.C."/>
            <person name="Dhillon B."/>
            <person name="Glaser F."/>
            <person name="Hesse C.N."/>
            <person name="Kosti I."/>
            <person name="LaButti K."/>
            <person name="Lindquist E.A."/>
            <person name="Lucas S."/>
            <person name="Salamov A.A."/>
            <person name="Bradshaw R.E."/>
            <person name="Ciuffetti L."/>
            <person name="Hamelin R.C."/>
            <person name="Kema G.H.J."/>
            <person name="Lawrence C."/>
            <person name="Scott J.A."/>
            <person name="Spatafora J.W."/>
            <person name="Turgeon B.G."/>
            <person name="de Wit P.J.G.M."/>
            <person name="Zhong S."/>
            <person name="Goodwin S.B."/>
            <person name="Grigoriev I.V."/>
        </authorList>
    </citation>
    <scope>NUCLEOTIDE SEQUENCE [LARGE SCALE GENOMIC DNA]</scope>
    <source>
        <strain evidence="2">NZE10 / CBS 128990</strain>
    </source>
</reference>
<dbReference type="STRING" id="675120.N1PZ89"/>
<dbReference type="OMA" id="WRNASAY"/>
<accession>N1PZ89</accession>
<dbReference type="OrthoDB" id="10017101at2759"/>
<dbReference type="Gene3D" id="3.40.50.150">
    <property type="entry name" value="Vaccinia Virus protein VP39"/>
    <property type="match status" value="1"/>
</dbReference>